<dbReference type="OrthoDB" id="9803017at2"/>
<dbReference type="Gene3D" id="3.40.50.150">
    <property type="entry name" value="Vaccinia Virus protein VP39"/>
    <property type="match status" value="1"/>
</dbReference>
<evidence type="ECO:0000313" key="3">
    <source>
        <dbReference type="EMBL" id="KXB37341.1"/>
    </source>
</evidence>
<dbReference type="PANTHER" id="PTHR43542:SF1">
    <property type="entry name" value="METHYLTRANSFERASE"/>
    <property type="match status" value="1"/>
</dbReference>
<dbReference type="SUPFAM" id="SSF53335">
    <property type="entry name" value="S-adenosyl-L-methionine-dependent methyltransferases"/>
    <property type="match status" value="1"/>
</dbReference>
<dbReference type="GO" id="GO:0003676">
    <property type="term" value="F:nucleic acid binding"/>
    <property type="evidence" value="ECO:0007669"/>
    <property type="project" value="InterPro"/>
</dbReference>
<dbReference type="AlphaFoldDB" id="A0A133Y2D0"/>
<evidence type="ECO:0000256" key="2">
    <source>
        <dbReference type="ARBA" id="ARBA00022679"/>
    </source>
</evidence>
<proteinExistence type="predicted"/>
<dbReference type="InterPro" id="IPR029063">
    <property type="entry name" value="SAM-dependent_MTases_sf"/>
</dbReference>
<dbReference type="InterPro" id="IPR004398">
    <property type="entry name" value="RNA_MeTrfase_RsmD"/>
</dbReference>
<accession>A0A133Y2D0</accession>
<dbReference type="GO" id="GO:0008168">
    <property type="term" value="F:methyltransferase activity"/>
    <property type="evidence" value="ECO:0007669"/>
    <property type="project" value="UniProtKB-KW"/>
</dbReference>
<dbReference type="RefSeq" id="WP_060936636.1">
    <property type="nucleotide sequence ID" value="NZ_JASOZP010000003.1"/>
</dbReference>
<dbReference type="PANTHER" id="PTHR43542">
    <property type="entry name" value="METHYLTRANSFERASE"/>
    <property type="match status" value="1"/>
</dbReference>
<dbReference type="NCBIfam" id="TIGR00095">
    <property type="entry name" value="16S rRNA (guanine(966)-N(2))-methyltransferase RsmD"/>
    <property type="match status" value="1"/>
</dbReference>
<dbReference type="Pfam" id="PF03602">
    <property type="entry name" value="Cons_hypoth95"/>
    <property type="match status" value="1"/>
</dbReference>
<dbReference type="InterPro" id="IPR002052">
    <property type="entry name" value="DNA_methylase_N6_adenine_CS"/>
</dbReference>
<name>A0A133Y2D0_9LACT</name>
<organism evidence="3 4">
    <name type="scientific">Aerococcus christensenii</name>
    <dbReference type="NCBI Taxonomy" id="87541"/>
    <lineage>
        <taxon>Bacteria</taxon>
        <taxon>Bacillati</taxon>
        <taxon>Bacillota</taxon>
        <taxon>Bacilli</taxon>
        <taxon>Lactobacillales</taxon>
        <taxon>Aerococcaceae</taxon>
        <taxon>Aerococcus</taxon>
    </lineage>
</organism>
<dbReference type="PROSITE" id="PS00092">
    <property type="entry name" value="N6_MTASE"/>
    <property type="match status" value="1"/>
</dbReference>
<evidence type="ECO:0000256" key="1">
    <source>
        <dbReference type="ARBA" id="ARBA00022603"/>
    </source>
</evidence>
<reference evidence="3 4" key="1">
    <citation type="submission" date="2016-01" db="EMBL/GenBank/DDBJ databases">
        <authorList>
            <person name="Oliw E.H."/>
        </authorList>
    </citation>
    <scope>NUCLEOTIDE SEQUENCE [LARGE SCALE GENOMIC DNA]</scope>
    <source>
        <strain evidence="3 4">KA00635</strain>
    </source>
</reference>
<keyword evidence="2 3" id="KW-0808">Transferase</keyword>
<evidence type="ECO:0000313" key="4">
    <source>
        <dbReference type="Proteomes" id="UP000070422"/>
    </source>
</evidence>
<gene>
    <name evidence="3" type="ORF">HMPREF3187_00607</name>
</gene>
<dbReference type="EMBL" id="LSCQ01000027">
    <property type="protein sequence ID" value="KXB37341.1"/>
    <property type="molecule type" value="Genomic_DNA"/>
</dbReference>
<dbReference type="CDD" id="cd02440">
    <property type="entry name" value="AdoMet_MTases"/>
    <property type="match status" value="1"/>
</dbReference>
<dbReference type="STRING" id="87541.AWM71_01705"/>
<dbReference type="GO" id="GO:0031167">
    <property type="term" value="P:rRNA methylation"/>
    <property type="evidence" value="ECO:0007669"/>
    <property type="project" value="InterPro"/>
</dbReference>
<dbReference type="PIRSF" id="PIRSF004553">
    <property type="entry name" value="CHP00095"/>
    <property type="match status" value="1"/>
</dbReference>
<sequence length="186" mass="20906">MRVIAGEFGGIPLQAVPGKNTRPTTDKVKESMFNIIGQHLKGGRVLDFYAGSGALGIEALSRGADFVYGCEKNRQAQETILKNIAKTHVEGRYRLLTADNQRSLKRLRQEEPQLTFDWIFLDPPYKGQTLLALLEQFQEEQWLSDGATLVCELGSEDNLPERVGQLVCFKNVVYGITRLVCYRLAE</sequence>
<dbReference type="PATRIC" id="fig|87541.4.peg.607"/>
<comment type="caution">
    <text evidence="3">The sequence shown here is derived from an EMBL/GenBank/DDBJ whole genome shotgun (WGS) entry which is preliminary data.</text>
</comment>
<protein>
    <submittedName>
        <fullName evidence="3">RNA methyltransferase, RsmD family</fullName>
    </submittedName>
</protein>
<dbReference type="Proteomes" id="UP000070422">
    <property type="component" value="Unassembled WGS sequence"/>
</dbReference>
<keyword evidence="1 3" id="KW-0489">Methyltransferase</keyword>